<dbReference type="Gene3D" id="3.80.10.10">
    <property type="entry name" value="Ribonuclease Inhibitor"/>
    <property type="match status" value="1"/>
</dbReference>
<dbReference type="EMBL" id="UZAI01017637">
    <property type="protein sequence ID" value="VDP27662.1"/>
    <property type="molecule type" value="Genomic_DNA"/>
</dbReference>
<accession>A0A3P8BPE4</accession>
<sequence length="73" mass="8382">MEENHLESLPPDIGYLGELQRLVVQSNRLTSLPREIGRLYNLIYLAVGENELQSIPNEIVFTSTGLFQSYMNR</sequence>
<evidence type="ECO:0000256" key="2">
    <source>
        <dbReference type="ARBA" id="ARBA00022737"/>
    </source>
</evidence>
<dbReference type="Proteomes" id="UP000277204">
    <property type="component" value="Unassembled WGS sequence"/>
</dbReference>
<reference evidence="3 4" key="1">
    <citation type="submission" date="2018-11" db="EMBL/GenBank/DDBJ databases">
        <authorList>
            <consortium name="Pathogen Informatics"/>
        </authorList>
    </citation>
    <scope>NUCLEOTIDE SEQUENCE [LARGE SCALE GENOMIC DNA]</scope>
    <source>
        <strain evidence="3 4">Zambia</strain>
    </source>
</reference>
<dbReference type="Pfam" id="PF13855">
    <property type="entry name" value="LRR_8"/>
    <property type="match status" value="1"/>
</dbReference>
<protein>
    <recommendedName>
        <fullName evidence="5">Ras suppressor protein 1</fullName>
    </recommendedName>
</protein>
<gene>
    <name evidence="3" type="ORF">SMRZ_LOCUS18378</name>
</gene>
<organism evidence="3 4">
    <name type="scientific">Schistosoma margrebowiei</name>
    <dbReference type="NCBI Taxonomy" id="48269"/>
    <lineage>
        <taxon>Eukaryota</taxon>
        <taxon>Metazoa</taxon>
        <taxon>Spiralia</taxon>
        <taxon>Lophotrochozoa</taxon>
        <taxon>Platyhelminthes</taxon>
        <taxon>Trematoda</taxon>
        <taxon>Digenea</taxon>
        <taxon>Strigeidida</taxon>
        <taxon>Schistosomatoidea</taxon>
        <taxon>Schistosomatidae</taxon>
        <taxon>Schistosoma</taxon>
    </lineage>
</organism>
<evidence type="ECO:0000313" key="3">
    <source>
        <dbReference type="EMBL" id="VDP27662.1"/>
    </source>
</evidence>
<dbReference type="PANTHER" id="PTHR48051:SF1">
    <property type="entry name" value="RAS SUPPRESSOR PROTEIN 1"/>
    <property type="match status" value="1"/>
</dbReference>
<dbReference type="PANTHER" id="PTHR48051">
    <property type="match status" value="1"/>
</dbReference>
<keyword evidence="2" id="KW-0677">Repeat</keyword>
<dbReference type="SUPFAM" id="SSF52075">
    <property type="entry name" value="Outer arm dynein light chain 1"/>
    <property type="match status" value="1"/>
</dbReference>
<dbReference type="GO" id="GO:0005737">
    <property type="term" value="C:cytoplasm"/>
    <property type="evidence" value="ECO:0007669"/>
    <property type="project" value="TreeGrafter"/>
</dbReference>
<dbReference type="InterPro" id="IPR050216">
    <property type="entry name" value="LRR_domain-containing"/>
</dbReference>
<keyword evidence="1" id="KW-0433">Leucine-rich repeat</keyword>
<evidence type="ECO:0000313" key="4">
    <source>
        <dbReference type="Proteomes" id="UP000277204"/>
    </source>
</evidence>
<proteinExistence type="predicted"/>
<keyword evidence="4" id="KW-1185">Reference proteome</keyword>
<evidence type="ECO:0008006" key="5">
    <source>
        <dbReference type="Google" id="ProtNLM"/>
    </source>
</evidence>
<dbReference type="AlphaFoldDB" id="A0A3P8BPE4"/>
<dbReference type="InterPro" id="IPR001611">
    <property type="entry name" value="Leu-rich_rpt"/>
</dbReference>
<evidence type="ECO:0000256" key="1">
    <source>
        <dbReference type="ARBA" id="ARBA00022614"/>
    </source>
</evidence>
<name>A0A3P8BPE4_9TREM</name>
<dbReference type="InterPro" id="IPR032675">
    <property type="entry name" value="LRR_dom_sf"/>
</dbReference>